<comment type="caution">
    <text evidence="1">The sequence shown here is derived from an EMBL/GenBank/DDBJ whole genome shotgun (WGS) entry which is preliminary data.</text>
</comment>
<sequence>MPNKTRDYGDLRVTMTSEWEWRWNDRGTGATRAIDVYHAKSQGELRPLGSFVSSTYIDGSTLTGKRATLLVGNNPDAKGKPAVASPTGYTLMWNDRGGGGKFDGSFWRPTAPAGYVSLGDICTSSYKDPSLNEIWCVREDLAIDSDYEPASLWDDRNSGAKLYASVWAISRPVPDRAGSERICVLNDTCRLGPDNKYDQPDWRLAKVLGLPCPREFTRYDTKTPEFTKDNLPRGGDKFSEQKQAELVLPYTAFFPSSERKSLSLISDPFISLSRHIAWEVYTTHTNNSAGEITDKTTITKGISQTDTTEMSHSAGVDISASYGICGFGGSISLNYQFTATNTTSFNEYKETSREQGFTVKPYQACVYLVRHVWIKSRRSNGSSTLAEIGYNMNEDIILVGVDLKA</sequence>
<evidence type="ECO:0000313" key="2">
    <source>
        <dbReference type="Proteomes" id="UP000293547"/>
    </source>
</evidence>
<evidence type="ECO:0000313" key="1">
    <source>
        <dbReference type="EMBL" id="KAB2099565.1"/>
    </source>
</evidence>
<accession>A0ACB6F568</accession>
<proteinExistence type="predicted"/>
<gene>
    <name evidence="1" type="ORF">AG0111_0g12139</name>
</gene>
<dbReference type="Proteomes" id="UP000293547">
    <property type="component" value="Unassembled WGS sequence"/>
</dbReference>
<organism evidence="1 2">
    <name type="scientific">Alternaria gaisen</name>
    <dbReference type="NCBI Taxonomy" id="167740"/>
    <lineage>
        <taxon>Eukaryota</taxon>
        <taxon>Fungi</taxon>
        <taxon>Dikarya</taxon>
        <taxon>Ascomycota</taxon>
        <taxon>Pezizomycotina</taxon>
        <taxon>Dothideomycetes</taxon>
        <taxon>Pleosporomycetidae</taxon>
        <taxon>Pleosporales</taxon>
        <taxon>Pleosporineae</taxon>
        <taxon>Pleosporaceae</taxon>
        <taxon>Alternaria</taxon>
        <taxon>Alternaria sect. Alternaria</taxon>
    </lineage>
</organism>
<name>A0ACB6F568_9PLEO</name>
<protein>
    <submittedName>
        <fullName evidence="1">Uncharacterized protein</fullName>
    </submittedName>
</protein>
<reference evidence="1 2" key="1">
    <citation type="journal article" date="2019" name="bioRxiv">
        <title>Genomics, evolutionary history and diagnostics of the Alternaria alternata species group including apple and Asian pear pathotypes.</title>
        <authorList>
            <person name="Armitage A.D."/>
            <person name="Cockerton H.M."/>
            <person name="Sreenivasaprasad S."/>
            <person name="Woodhall J.W."/>
            <person name="Lane C.R."/>
            <person name="Harrison R.J."/>
            <person name="Clarkson J.P."/>
        </authorList>
    </citation>
    <scope>NUCLEOTIDE SEQUENCE [LARGE SCALE GENOMIC DNA]</scope>
    <source>
        <strain evidence="1 2">FERA 650</strain>
    </source>
</reference>
<dbReference type="EMBL" id="PDWZ02000016">
    <property type="protein sequence ID" value="KAB2099565.1"/>
    <property type="molecule type" value="Genomic_DNA"/>
</dbReference>
<keyword evidence="2" id="KW-1185">Reference proteome</keyword>